<keyword evidence="2" id="KW-0061">Asparagine biosynthesis</keyword>
<dbReference type="InterPro" id="IPR014729">
    <property type="entry name" value="Rossmann-like_a/b/a_fold"/>
</dbReference>
<dbReference type="Pfam" id="PF00733">
    <property type="entry name" value="Asn_synthase"/>
    <property type="match status" value="1"/>
</dbReference>
<dbReference type="Gene3D" id="3.40.50.620">
    <property type="entry name" value="HUPs"/>
    <property type="match status" value="1"/>
</dbReference>
<keyword evidence="6" id="KW-1185">Reference proteome</keyword>
<evidence type="ECO:0000256" key="2">
    <source>
        <dbReference type="ARBA" id="ARBA00022888"/>
    </source>
</evidence>
<dbReference type="EMBL" id="UYRV01015170">
    <property type="protein sequence ID" value="VDK60807.1"/>
    <property type="molecule type" value="Genomic_DNA"/>
</dbReference>
<accession>A0A3P6RN75</accession>
<dbReference type="GO" id="GO:0004066">
    <property type="term" value="F:asparagine synthase (glutamine-hydrolyzing) activity"/>
    <property type="evidence" value="ECO:0007669"/>
    <property type="project" value="InterPro"/>
</dbReference>
<dbReference type="PANTHER" id="PTHR45937:SF1">
    <property type="entry name" value="ASPARAGINE SYNTHETASE DOMAIN-CONTAINING PROTEIN 1"/>
    <property type="match status" value="1"/>
</dbReference>
<evidence type="ECO:0000256" key="1">
    <source>
        <dbReference type="ARBA" id="ARBA00022605"/>
    </source>
</evidence>
<dbReference type="InterPro" id="IPR001962">
    <property type="entry name" value="Asn_synthase"/>
</dbReference>
<evidence type="ECO:0000313" key="5">
    <source>
        <dbReference type="EMBL" id="VDK60807.1"/>
    </source>
</evidence>
<organism evidence="5 6">
    <name type="scientific">Cylicostephanus goldi</name>
    <name type="common">Nematode worm</name>
    <dbReference type="NCBI Taxonomy" id="71465"/>
    <lineage>
        <taxon>Eukaryota</taxon>
        <taxon>Metazoa</taxon>
        <taxon>Ecdysozoa</taxon>
        <taxon>Nematoda</taxon>
        <taxon>Chromadorea</taxon>
        <taxon>Rhabditida</taxon>
        <taxon>Rhabditina</taxon>
        <taxon>Rhabditomorpha</taxon>
        <taxon>Strongyloidea</taxon>
        <taxon>Strongylidae</taxon>
        <taxon>Cylicostephanus</taxon>
    </lineage>
</organism>
<dbReference type="AlphaFoldDB" id="A0A3P6RN75"/>
<gene>
    <name evidence="5" type="ORF">CGOC_LOCUS5128</name>
</gene>
<evidence type="ECO:0000256" key="3">
    <source>
        <dbReference type="ARBA" id="ARBA00022962"/>
    </source>
</evidence>
<dbReference type="PANTHER" id="PTHR45937">
    <property type="entry name" value="ASPARAGINE SYNTHETASE DOMAIN-CONTAINING PROTEIN 1"/>
    <property type="match status" value="1"/>
</dbReference>
<proteinExistence type="predicted"/>
<keyword evidence="3" id="KW-0315">Glutamine amidotransferase</keyword>
<dbReference type="SUPFAM" id="SSF52402">
    <property type="entry name" value="Adenine nucleotide alpha hydrolases-like"/>
    <property type="match status" value="1"/>
</dbReference>
<dbReference type="Proteomes" id="UP000271889">
    <property type="component" value="Unassembled WGS sequence"/>
</dbReference>
<sequence length="191" mass="21163">MSHFSDENVAIAFSGGVDSLLVAIAVHLACSSYQNLDLINVAFVRGSEHKTIVTDRVRAIAGLTFLRSKYPSRQWRLIQADVSMEEMEKDRAEYVVRAAAPALSVLDESLACVLYYAIRGAGMDYDNGEKVQSQARVYFVGSGADELFAGYARHRTRFERDGADAIPEVSEYQGLCLERFDGPMIPNDVKL</sequence>
<dbReference type="CDD" id="cd01991">
    <property type="entry name" value="Asn_synthase_B_C"/>
    <property type="match status" value="1"/>
</dbReference>
<dbReference type="OrthoDB" id="10252281at2759"/>
<feature type="domain" description="Asparagine synthetase" evidence="4">
    <location>
        <begin position="5"/>
        <end position="167"/>
    </location>
</feature>
<reference evidence="5 6" key="1">
    <citation type="submission" date="2018-11" db="EMBL/GenBank/DDBJ databases">
        <authorList>
            <consortium name="Pathogen Informatics"/>
        </authorList>
    </citation>
    <scope>NUCLEOTIDE SEQUENCE [LARGE SCALE GENOMIC DNA]</scope>
</reference>
<protein>
    <recommendedName>
        <fullName evidence="4">Asparagine synthetase domain-containing protein</fullName>
    </recommendedName>
</protein>
<evidence type="ECO:0000313" key="6">
    <source>
        <dbReference type="Proteomes" id="UP000271889"/>
    </source>
</evidence>
<dbReference type="InterPro" id="IPR051857">
    <property type="entry name" value="Asn_synthetase_domain"/>
</dbReference>
<keyword evidence="1" id="KW-0028">Amino-acid biosynthesis</keyword>
<evidence type="ECO:0000259" key="4">
    <source>
        <dbReference type="Pfam" id="PF00733"/>
    </source>
</evidence>
<dbReference type="GO" id="GO:0006529">
    <property type="term" value="P:asparagine biosynthetic process"/>
    <property type="evidence" value="ECO:0007669"/>
    <property type="project" value="UniProtKB-KW"/>
</dbReference>
<name>A0A3P6RN75_CYLGO</name>